<proteinExistence type="predicted"/>
<sequence>MNFRKRGRFPYVYGYYYLQTTMTLGEWEVTGDKFQTYNQSESAMIENAKIGETVGQFEMFVVIGSYEVIKKDNSNGVQKNTQTGKQRLVRRHKTDEITSIVKKESLDTVSNNQSGLVMDITITKKEIRDVKEAIETKENIIWVIQSFLL</sequence>
<gene>
    <name evidence="1" type="ORF">RFI_18595</name>
</gene>
<evidence type="ECO:0000313" key="2">
    <source>
        <dbReference type="Proteomes" id="UP000023152"/>
    </source>
</evidence>
<protein>
    <submittedName>
        <fullName evidence="1">Uncharacterized protein</fullName>
    </submittedName>
</protein>
<dbReference type="EMBL" id="ASPP01014578">
    <property type="protein sequence ID" value="ETO18667.1"/>
    <property type="molecule type" value="Genomic_DNA"/>
</dbReference>
<dbReference type="Proteomes" id="UP000023152">
    <property type="component" value="Unassembled WGS sequence"/>
</dbReference>
<evidence type="ECO:0000313" key="1">
    <source>
        <dbReference type="EMBL" id="ETO18667.1"/>
    </source>
</evidence>
<comment type="caution">
    <text evidence="1">The sequence shown here is derived from an EMBL/GenBank/DDBJ whole genome shotgun (WGS) entry which is preliminary data.</text>
</comment>
<dbReference type="Gene3D" id="3.30.720.50">
    <property type="match status" value="1"/>
</dbReference>
<reference evidence="1 2" key="1">
    <citation type="journal article" date="2013" name="Curr. Biol.">
        <title>The Genome of the Foraminiferan Reticulomyxa filosa.</title>
        <authorList>
            <person name="Glockner G."/>
            <person name="Hulsmann N."/>
            <person name="Schleicher M."/>
            <person name="Noegel A.A."/>
            <person name="Eichinger L."/>
            <person name="Gallinger C."/>
            <person name="Pawlowski J."/>
            <person name="Sierra R."/>
            <person name="Euteneuer U."/>
            <person name="Pillet L."/>
            <person name="Moustafa A."/>
            <person name="Platzer M."/>
            <person name="Groth M."/>
            <person name="Szafranski K."/>
            <person name="Schliwa M."/>
        </authorList>
    </citation>
    <scope>NUCLEOTIDE SEQUENCE [LARGE SCALE GENOMIC DNA]</scope>
</reference>
<dbReference type="InterPro" id="IPR037197">
    <property type="entry name" value="WWE_dom_sf"/>
</dbReference>
<keyword evidence="2" id="KW-1185">Reference proteome</keyword>
<organism evidence="1 2">
    <name type="scientific">Reticulomyxa filosa</name>
    <dbReference type="NCBI Taxonomy" id="46433"/>
    <lineage>
        <taxon>Eukaryota</taxon>
        <taxon>Sar</taxon>
        <taxon>Rhizaria</taxon>
        <taxon>Retaria</taxon>
        <taxon>Foraminifera</taxon>
        <taxon>Monothalamids</taxon>
        <taxon>Reticulomyxidae</taxon>
        <taxon>Reticulomyxa</taxon>
    </lineage>
</organism>
<name>X6N015_RETFI</name>
<dbReference type="AlphaFoldDB" id="X6N015"/>
<accession>X6N015</accession>